<evidence type="ECO:0000256" key="6">
    <source>
        <dbReference type="ARBA" id="ARBA00022485"/>
    </source>
</evidence>
<proteinExistence type="inferred from homology"/>
<protein>
    <recommendedName>
        <fullName evidence="5">L-lysine 2,3-aminomutase</fullName>
    </recommendedName>
    <alternativeName>
        <fullName evidence="13">EF-P post-translational modification enzyme B</fullName>
    </alternativeName>
</protein>
<dbReference type="InterPro" id="IPR007197">
    <property type="entry name" value="rSAM"/>
</dbReference>
<dbReference type="PIRSF" id="PIRSF004911">
    <property type="entry name" value="DUF160"/>
    <property type="match status" value="1"/>
</dbReference>
<dbReference type="PANTHER" id="PTHR30538:SF1">
    <property type="entry name" value="L-LYSINE 2,3-AMINOMUTASE"/>
    <property type="match status" value="1"/>
</dbReference>
<dbReference type="GO" id="GO:0016853">
    <property type="term" value="F:isomerase activity"/>
    <property type="evidence" value="ECO:0007669"/>
    <property type="project" value="UniProtKB-KW"/>
</dbReference>
<dbReference type="GO" id="GO:0046872">
    <property type="term" value="F:metal ion binding"/>
    <property type="evidence" value="ECO:0007669"/>
    <property type="project" value="UniProtKB-KW"/>
</dbReference>
<evidence type="ECO:0000256" key="7">
    <source>
        <dbReference type="ARBA" id="ARBA00022691"/>
    </source>
</evidence>
<name>A0AB94ID13_9GAMM</name>
<evidence type="ECO:0000256" key="15">
    <source>
        <dbReference type="PIRSR" id="PIRSR603739-50"/>
    </source>
</evidence>
<evidence type="ECO:0000256" key="12">
    <source>
        <dbReference type="ARBA" id="ARBA00023235"/>
    </source>
</evidence>
<dbReference type="GO" id="GO:0051539">
    <property type="term" value="F:4 iron, 4 sulfur cluster binding"/>
    <property type="evidence" value="ECO:0007669"/>
    <property type="project" value="UniProtKB-KW"/>
</dbReference>
<dbReference type="InterPro" id="IPR058240">
    <property type="entry name" value="rSAM_sf"/>
</dbReference>
<dbReference type="SUPFAM" id="SSF102114">
    <property type="entry name" value="Radical SAM enzymes"/>
    <property type="match status" value="1"/>
</dbReference>
<evidence type="ECO:0000256" key="3">
    <source>
        <dbReference type="ARBA" id="ARBA00001966"/>
    </source>
</evidence>
<dbReference type="PANTHER" id="PTHR30538">
    <property type="entry name" value="LYSINE 2,3-AMINOMUTASE-RELATED"/>
    <property type="match status" value="1"/>
</dbReference>
<evidence type="ECO:0000256" key="5">
    <source>
        <dbReference type="ARBA" id="ARBA00022363"/>
    </source>
</evidence>
<evidence type="ECO:0000256" key="9">
    <source>
        <dbReference type="ARBA" id="ARBA00022898"/>
    </source>
</evidence>
<evidence type="ECO:0000256" key="13">
    <source>
        <dbReference type="ARBA" id="ARBA00030756"/>
    </source>
</evidence>
<accession>A0AB94ID13</accession>
<evidence type="ECO:0000313" key="17">
    <source>
        <dbReference type="EMBL" id="TEA27313.1"/>
    </source>
</evidence>
<feature type="modified residue" description="N6-(pyridoxal phosphate)lysine" evidence="15">
    <location>
        <position position="334"/>
    </location>
</feature>
<dbReference type="Proteomes" id="UP000506160">
    <property type="component" value="Unassembled WGS sequence"/>
</dbReference>
<dbReference type="SFLD" id="SFLDS00029">
    <property type="entry name" value="Radical_SAM"/>
    <property type="match status" value="1"/>
</dbReference>
<dbReference type="InterPro" id="IPR013785">
    <property type="entry name" value="Aldolase_TIM"/>
</dbReference>
<keyword evidence="10" id="KW-0408">Iron</keyword>
<keyword evidence="9 15" id="KW-0663">Pyridoxal phosphate</keyword>
<organism evidence="17 18">
    <name type="scientific">Candidatus Schmidhempelia bombi str. Bimp</name>
    <dbReference type="NCBI Taxonomy" id="1387197"/>
    <lineage>
        <taxon>Bacteria</taxon>
        <taxon>Pseudomonadati</taxon>
        <taxon>Pseudomonadota</taxon>
        <taxon>Gammaproteobacteria</taxon>
        <taxon>Orbales</taxon>
        <taxon>Orbaceae</taxon>
        <taxon>Candidatus Schmidhempelia</taxon>
    </lineage>
</organism>
<feature type="binding site" evidence="14">
    <location>
        <position position="122"/>
    </location>
    <ligand>
        <name>[4Fe-4S] cluster</name>
        <dbReference type="ChEBI" id="CHEBI:49883"/>
        <note>4Fe-4S-S-AdoMet</note>
    </ligand>
</feature>
<dbReference type="RefSeq" id="WP_036562637.1">
    <property type="nucleotide sequence ID" value="NZ_AWGA01000046.1"/>
</dbReference>
<comment type="catalytic activity">
    <reaction evidence="1">
        <text>L-lysine = D-beta-lysine</text>
        <dbReference type="Rhea" id="RHEA:44148"/>
        <dbReference type="ChEBI" id="CHEBI:32551"/>
        <dbReference type="ChEBI" id="CHEBI:84138"/>
    </reaction>
</comment>
<dbReference type="SFLD" id="SFLDF00314">
    <property type="entry name" value="L-lysine_2_3-aminomutase_(yjeK"/>
    <property type="match status" value="1"/>
</dbReference>
<dbReference type="NCBIfam" id="TIGR03821">
    <property type="entry name" value="EFP_modif_epmB"/>
    <property type="match status" value="1"/>
</dbReference>
<feature type="binding site" evidence="14">
    <location>
        <position position="126"/>
    </location>
    <ligand>
        <name>[4Fe-4S] cluster</name>
        <dbReference type="ChEBI" id="CHEBI:49883"/>
        <note>4Fe-4S-S-AdoMet</note>
    </ligand>
</feature>
<evidence type="ECO:0000313" key="18">
    <source>
        <dbReference type="Proteomes" id="UP000506160"/>
    </source>
</evidence>
<dbReference type="SFLD" id="SFLDG01070">
    <property type="entry name" value="PLP-dependent"/>
    <property type="match status" value="1"/>
</dbReference>
<evidence type="ECO:0000256" key="1">
    <source>
        <dbReference type="ARBA" id="ARBA00001352"/>
    </source>
</evidence>
<dbReference type="Gene3D" id="3.20.20.70">
    <property type="entry name" value="Aldolase class I"/>
    <property type="match status" value="1"/>
</dbReference>
<evidence type="ECO:0000256" key="4">
    <source>
        <dbReference type="ARBA" id="ARBA00008703"/>
    </source>
</evidence>
<evidence type="ECO:0000256" key="10">
    <source>
        <dbReference type="ARBA" id="ARBA00023004"/>
    </source>
</evidence>
<dbReference type="InterPro" id="IPR003739">
    <property type="entry name" value="Lys_aminomutase/Glu_NH3_mut"/>
</dbReference>
<sequence>MSRIIQQIEQVPNKEAWILQLANVITDPQKLLAMLALDPTLLTTNANLARKQFALRVPQSFIQRMRKGDPNDPLLLQVLHSEKELVQQDGFSHDPLQEQNNSIPGLLHKYKNRALFITKTNCAINCRYCFRRHFPYLQNQGNKQNWLKALAYIANHPELDEIILSGGDPLMAKDHELKWLIEKLEAIPHIKRLRIHTRLAVVIPERITAHLCQLLAQSRLQMIMVTHINHANEIDQQVESAMLQLKQHGVTLLNQSVLLKNINDNAITLMNLSNRLFDSGILPYYLHVLDKVQGAAHFMVDDTTAYQIMRELETKVSGYLLPKLIREIGGEKSKTILNYH</sequence>
<comment type="cofactor">
    <cofactor evidence="3">
        <name>[4Fe-4S] cluster</name>
        <dbReference type="ChEBI" id="CHEBI:49883"/>
    </cofactor>
</comment>
<comment type="cofactor">
    <cofactor evidence="2 15">
        <name>pyridoxal 5'-phosphate</name>
        <dbReference type="ChEBI" id="CHEBI:597326"/>
    </cofactor>
</comment>
<dbReference type="EMBL" id="AWGA01000046">
    <property type="protein sequence ID" value="TEA27313.1"/>
    <property type="molecule type" value="Genomic_DNA"/>
</dbReference>
<comment type="similarity">
    <text evidence="4">Belongs to the radical SAM superfamily. KamA family.</text>
</comment>
<dbReference type="Pfam" id="PF04055">
    <property type="entry name" value="Radical_SAM"/>
    <property type="match status" value="1"/>
</dbReference>
<evidence type="ECO:0000256" key="8">
    <source>
        <dbReference type="ARBA" id="ARBA00022723"/>
    </source>
</evidence>
<keyword evidence="7" id="KW-0949">S-adenosyl-L-methionine</keyword>
<evidence type="ECO:0000256" key="11">
    <source>
        <dbReference type="ARBA" id="ARBA00023014"/>
    </source>
</evidence>
<evidence type="ECO:0000256" key="14">
    <source>
        <dbReference type="PIRSR" id="PIRSR004911-1"/>
    </source>
</evidence>
<keyword evidence="6 14" id="KW-0004">4Fe-4S</keyword>
<evidence type="ECO:0000256" key="2">
    <source>
        <dbReference type="ARBA" id="ARBA00001933"/>
    </source>
</evidence>
<feature type="binding site" evidence="14">
    <location>
        <position position="129"/>
    </location>
    <ligand>
        <name>[4Fe-4S] cluster</name>
        <dbReference type="ChEBI" id="CHEBI:49883"/>
        <note>4Fe-4S-S-AdoMet</note>
    </ligand>
</feature>
<keyword evidence="8 14" id="KW-0479">Metal-binding</keyword>
<keyword evidence="12" id="KW-0413">Isomerase</keyword>
<feature type="domain" description="Radical SAM core" evidence="16">
    <location>
        <begin position="108"/>
        <end position="331"/>
    </location>
</feature>
<evidence type="ECO:0000259" key="16">
    <source>
        <dbReference type="PROSITE" id="PS51918"/>
    </source>
</evidence>
<reference evidence="17 18" key="1">
    <citation type="journal article" date="2014" name="Appl. Environ. Microbiol.">
        <title>Genomic features of a bumble bee symbiont reflect its host environment.</title>
        <authorList>
            <person name="Martinson V.G."/>
            <person name="Magoc T."/>
            <person name="Koch H."/>
            <person name="Salzberg S.L."/>
            <person name="Moran N.A."/>
        </authorList>
    </citation>
    <scope>NUCLEOTIDE SEQUENCE [LARGE SCALE GENOMIC DNA]</scope>
    <source>
        <strain evidence="17 18">Bimp</strain>
    </source>
</reference>
<dbReference type="PROSITE" id="PS51918">
    <property type="entry name" value="RADICAL_SAM"/>
    <property type="match status" value="1"/>
</dbReference>
<keyword evidence="11 14" id="KW-0411">Iron-sulfur</keyword>
<dbReference type="AlphaFoldDB" id="A0AB94ID13"/>
<dbReference type="NCBIfam" id="TIGR00238">
    <property type="entry name" value="KamA family radical SAM protein"/>
    <property type="match status" value="1"/>
</dbReference>
<dbReference type="CDD" id="cd01335">
    <property type="entry name" value="Radical_SAM"/>
    <property type="match status" value="1"/>
</dbReference>
<dbReference type="InterPro" id="IPR022462">
    <property type="entry name" value="EpmB"/>
</dbReference>
<keyword evidence="18" id="KW-1185">Reference proteome</keyword>
<comment type="caution">
    <text evidence="17">The sequence shown here is derived from an EMBL/GenBank/DDBJ whole genome shotgun (WGS) entry which is preliminary data.</text>
</comment>
<gene>
    <name evidence="17" type="primary">epmB</name>
    <name evidence="17" type="ORF">O970_04500</name>
</gene>